<comment type="caution">
    <text evidence="1">The sequence shown here is derived from an EMBL/GenBank/DDBJ whole genome shotgun (WGS) entry which is preliminary data.</text>
</comment>
<organism evidence="1 2">
    <name type="scientific">Choristoneura fumiferana</name>
    <name type="common">Spruce budworm moth</name>
    <name type="synonym">Archips fumiferana</name>
    <dbReference type="NCBI Taxonomy" id="7141"/>
    <lineage>
        <taxon>Eukaryota</taxon>
        <taxon>Metazoa</taxon>
        <taxon>Ecdysozoa</taxon>
        <taxon>Arthropoda</taxon>
        <taxon>Hexapoda</taxon>
        <taxon>Insecta</taxon>
        <taxon>Pterygota</taxon>
        <taxon>Neoptera</taxon>
        <taxon>Endopterygota</taxon>
        <taxon>Lepidoptera</taxon>
        <taxon>Glossata</taxon>
        <taxon>Ditrysia</taxon>
        <taxon>Tortricoidea</taxon>
        <taxon>Tortricidae</taxon>
        <taxon>Tortricinae</taxon>
        <taxon>Choristoneura</taxon>
    </lineage>
</organism>
<name>A0ACC0KD43_CHOFU</name>
<reference evidence="1 2" key="1">
    <citation type="journal article" date="2022" name="Genome Biol. Evol.">
        <title>The Spruce Budworm Genome: Reconstructing the Evolutionary History of Antifreeze Proteins.</title>
        <authorList>
            <person name="Beliveau C."/>
            <person name="Gagne P."/>
            <person name="Picq S."/>
            <person name="Vernygora O."/>
            <person name="Keeling C.I."/>
            <person name="Pinkney K."/>
            <person name="Doucet D."/>
            <person name="Wen F."/>
            <person name="Johnston J.S."/>
            <person name="Maaroufi H."/>
            <person name="Boyle B."/>
            <person name="Laroche J."/>
            <person name="Dewar K."/>
            <person name="Juretic N."/>
            <person name="Blackburn G."/>
            <person name="Nisole A."/>
            <person name="Brunet B."/>
            <person name="Brandao M."/>
            <person name="Lumley L."/>
            <person name="Duan J."/>
            <person name="Quan G."/>
            <person name="Lucarotti C.J."/>
            <person name="Roe A.D."/>
            <person name="Sperling F.A.H."/>
            <person name="Levesque R.C."/>
            <person name="Cusson M."/>
        </authorList>
    </citation>
    <scope>NUCLEOTIDE SEQUENCE [LARGE SCALE GENOMIC DNA]</scope>
    <source>
        <strain evidence="1">Glfc:IPQL:Cfum</strain>
    </source>
</reference>
<feature type="non-terminal residue" evidence="1">
    <location>
        <position position="1"/>
    </location>
</feature>
<evidence type="ECO:0000313" key="1">
    <source>
        <dbReference type="EMBL" id="KAI8434354.1"/>
    </source>
</evidence>
<evidence type="ECO:0000313" key="2">
    <source>
        <dbReference type="Proteomes" id="UP001064048"/>
    </source>
</evidence>
<dbReference type="EMBL" id="CM046121">
    <property type="protein sequence ID" value="KAI8434354.1"/>
    <property type="molecule type" value="Genomic_DNA"/>
</dbReference>
<sequence length="293" mass="32288">VKSSIRHQTTSPLSRVGPTVSLRDSEPDFLGPIENVTVAIGREAVLTCSVLDLGDFKTSAPICSQSGAGPGRLGPQSYVEQIIPPPTFILYKHTELKTWVAWIRADDQTILTLHTRLVTHSSRYAVTNDSPGSWQLHIRPLKVEDRVPPNIVDEGTSGDMVAREGQDVSLSCMAEGRPLPRILWRREDGTNIQLRDETGELHKVDMFMGPNLNLTKVERRQMGAYLCIASNDVPPSVSKRIMLNVNFAPSIAVATKVIGVPTGSQTRLECFVEAYPQAINYWLKSGEEMILSG</sequence>
<proteinExistence type="predicted"/>
<keyword evidence="2" id="KW-1185">Reference proteome</keyword>
<gene>
    <name evidence="1" type="ORF">MSG28_012418</name>
</gene>
<accession>A0ACC0KD43</accession>
<dbReference type="Proteomes" id="UP001064048">
    <property type="component" value="Chromosome 21"/>
</dbReference>
<protein>
    <submittedName>
        <fullName evidence="1">Uncharacterized protein</fullName>
    </submittedName>
</protein>